<reference evidence="1" key="1">
    <citation type="submission" date="2018-07" db="EMBL/GenBank/DDBJ databases">
        <title>Genome assembly of strain Ka43.</title>
        <authorList>
            <person name="Kukolya J."/>
            <person name="Nagy I."/>
            <person name="Horvath B."/>
            <person name="Toth A."/>
        </authorList>
    </citation>
    <scope>NUCLEOTIDE SEQUENCE</scope>
    <source>
        <strain evidence="1">KB43</strain>
    </source>
</reference>
<organism evidence="1 2">
    <name type="scientific">Cellvibrio polysaccharolyticus</name>
    <dbReference type="NCBI Taxonomy" id="2082724"/>
    <lineage>
        <taxon>Bacteria</taxon>
        <taxon>Pseudomonadati</taxon>
        <taxon>Pseudomonadota</taxon>
        <taxon>Gammaproteobacteria</taxon>
        <taxon>Cellvibrionales</taxon>
        <taxon>Cellvibrionaceae</taxon>
        <taxon>Cellvibrio</taxon>
    </lineage>
</organism>
<name>A0A928VA18_9GAMM</name>
<accession>A0A928VA18</accession>
<dbReference type="AlphaFoldDB" id="A0A928VA18"/>
<dbReference type="EMBL" id="PRDL01000001">
    <property type="protein sequence ID" value="MBE8718774.1"/>
    <property type="molecule type" value="Genomic_DNA"/>
</dbReference>
<comment type="caution">
    <text evidence="1">The sequence shown here is derived from an EMBL/GenBank/DDBJ whole genome shotgun (WGS) entry which is preliminary data.</text>
</comment>
<dbReference type="Proteomes" id="UP000652567">
    <property type="component" value="Unassembled WGS sequence"/>
</dbReference>
<keyword evidence="2" id="KW-1185">Reference proteome</keyword>
<proteinExistence type="predicted"/>
<evidence type="ECO:0000313" key="1">
    <source>
        <dbReference type="EMBL" id="MBE8718774.1"/>
    </source>
</evidence>
<sequence>MAVLNSASLIKNWRQLNSNNFYFLHPLFLLHRPSIIFYFRKKFCALKNTLKSVRYFFKKINNQTGKNVSSYFPLLKNLFSFC</sequence>
<gene>
    <name evidence="1" type="ORF">C4F51_16490</name>
</gene>
<evidence type="ECO:0000313" key="2">
    <source>
        <dbReference type="Proteomes" id="UP000652567"/>
    </source>
</evidence>
<protein>
    <submittedName>
        <fullName evidence="1">Uncharacterized protein</fullName>
    </submittedName>
</protein>